<dbReference type="Pfam" id="PF12096">
    <property type="entry name" value="DUF3572"/>
    <property type="match status" value="1"/>
</dbReference>
<evidence type="ECO:0000313" key="1">
    <source>
        <dbReference type="EMBL" id="SOC39527.1"/>
    </source>
</evidence>
<evidence type="ECO:0000313" key="2">
    <source>
        <dbReference type="Proteomes" id="UP000219167"/>
    </source>
</evidence>
<dbReference type="EMBL" id="OBQD01000006">
    <property type="protein sequence ID" value="SOC39527.1"/>
    <property type="molecule type" value="Genomic_DNA"/>
</dbReference>
<protein>
    <submittedName>
        <fullName evidence="1">Uncharacterized protein DUF3572</fullName>
    </submittedName>
</protein>
<organism evidence="1 2">
    <name type="scientific">Rhizobium subbaraonis</name>
    <dbReference type="NCBI Taxonomy" id="908946"/>
    <lineage>
        <taxon>Bacteria</taxon>
        <taxon>Pseudomonadati</taxon>
        <taxon>Pseudomonadota</taxon>
        <taxon>Alphaproteobacteria</taxon>
        <taxon>Hyphomicrobiales</taxon>
        <taxon>Rhizobiaceae</taxon>
        <taxon>Rhizobium/Agrobacterium group</taxon>
        <taxon>Rhizobium</taxon>
    </lineage>
</organism>
<keyword evidence="2" id="KW-1185">Reference proteome</keyword>
<dbReference type="InterPro" id="IPR021955">
    <property type="entry name" value="DUF3572"/>
</dbReference>
<dbReference type="Proteomes" id="UP000219167">
    <property type="component" value="Unassembled WGS sequence"/>
</dbReference>
<dbReference type="AlphaFoldDB" id="A0A285UCV2"/>
<reference evidence="1 2" key="1">
    <citation type="submission" date="2017-08" db="EMBL/GenBank/DDBJ databases">
        <authorList>
            <person name="de Groot N.N."/>
        </authorList>
    </citation>
    <scope>NUCLEOTIDE SEQUENCE [LARGE SCALE GENOMIC DNA]</scope>
    <source>
        <strain evidence="1 2">JC85</strain>
    </source>
</reference>
<sequence length="98" mass="10295">MQSQKDTTANDAESTAVSVLAWLAGEPEHFSRFLSLTGMAPADLRAAAGNRSFLAGLVEFLMGHEPTLMAFCEATETKPETVVRAHTALTGGANAGGW</sequence>
<name>A0A285UCV2_9HYPH</name>
<gene>
    <name evidence="1" type="ORF">SAMN05892877_10644</name>
</gene>
<proteinExistence type="predicted"/>
<dbReference type="RefSeq" id="WP_097138873.1">
    <property type="nucleotide sequence ID" value="NZ_OBQD01000006.1"/>
</dbReference>
<dbReference type="OrthoDB" id="7356934at2"/>
<accession>A0A285UCV2</accession>